<gene>
    <name evidence="10" type="ORF">ATL40_1236</name>
</gene>
<keyword evidence="7" id="KW-0444">Lipid biosynthesis</keyword>
<name>A0A2A9CYZ8_9MICO</name>
<dbReference type="GO" id="GO:0005524">
    <property type="term" value="F:ATP binding"/>
    <property type="evidence" value="ECO:0007669"/>
    <property type="project" value="UniProtKB-KW"/>
</dbReference>
<evidence type="ECO:0000256" key="8">
    <source>
        <dbReference type="ARBA" id="ARBA00023264"/>
    </source>
</evidence>
<dbReference type="GO" id="GO:0016301">
    <property type="term" value="F:kinase activity"/>
    <property type="evidence" value="ECO:0007669"/>
    <property type="project" value="UniProtKB-KW"/>
</dbReference>
<evidence type="ECO:0000313" key="11">
    <source>
        <dbReference type="Proteomes" id="UP000224915"/>
    </source>
</evidence>
<evidence type="ECO:0000259" key="9">
    <source>
        <dbReference type="PROSITE" id="PS50146"/>
    </source>
</evidence>
<dbReference type="Proteomes" id="UP000224915">
    <property type="component" value="Unassembled WGS sequence"/>
</dbReference>
<keyword evidence="7" id="KW-0594">Phospholipid biosynthesis</keyword>
<dbReference type="PANTHER" id="PTHR12358">
    <property type="entry name" value="SPHINGOSINE KINASE"/>
    <property type="match status" value="1"/>
</dbReference>
<dbReference type="InterPro" id="IPR016064">
    <property type="entry name" value="NAD/diacylglycerol_kinase_sf"/>
</dbReference>
<dbReference type="PANTHER" id="PTHR12358:SF54">
    <property type="entry name" value="SPHINGOSINE KINASE RELATED PROTEIN"/>
    <property type="match status" value="1"/>
</dbReference>
<keyword evidence="3" id="KW-0808">Transferase</keyword>
<reference evidence="10 11" key="1">
    <citation type="submission" date="2017-10" db="EMBL/GenBank/DDBJ databases">
        <title>Sequencing the genomes of 1000 actinobacteria strains.</title>
        <authorList>
            <person name="Klenk H.-P."/>
        </authorList>
    </citation>
    <scope>NUCLEOTIDE SEQUENCE [LARGE SCALE GENOMIC DNA]</scope>
    <source>
        <strain evidence="10 11">DSM 21801</strain>
    </source>
</reference>
<keyword evidence="4" id="KW-0547">Nucleotide-binding</keyword>
<protein>
    <submittedName>
        <fullName evidence="10">Diacylglycerol kinase</fullName>
    </submittedName>
</protein>
<feature type="domain" description="DAGKc" evidence="9">
    <location>
        <begin position="1"/>
        <end position="136"/>
    </location>
</feature>
<keyword evidence="11" id="KW-1185">Reference proteome</keyword>
<dbReference type="AlphaFoldDB" id="A0A2A9CYZ8"/>
<comment type="caution">
    <text evidence="10">The sequence shown here is derived from an EMBL/GenBank/DDBJ whole genome shotgun (WGS) entry which is preliminary data.</text>
</comment>
<dbReference type="Gene3D" id="3.40.50.10330">
    <property type="entry name" value="Probable inorganic polyphosphate/atp-NAD kinase, domain 1"/>
    <property type="match status" value="1"/>
</dbReference>
<organism evidence="10 11">
    <name type="scientific">Serinibacter salmoneus</name>
    <dbReference type="NCBI Taxonomy" id="556530"/>
    <lineage>
        <taxon>Bacteria</taxon>
        <taxon>Bacillati</taxon>
        <taxon>Actinomycetota</taxon>
        <taxon>Actinomycetes</taxon>
        <taxon>Micrococcales</taxon>
        <taxon>Beutenbergiaceae</taxon>
        <taxon>Serinibacter</taxon>
    </lineage>
</organism>
<dbReference type="InterPro" id="IPR017438">
    <property type="entry name" value="ATP-NAD_kinase_N"/>
</dbReference>
<comment type="cofactor">
    <cofactor evidence="1">
        <name>Mg(2+)</name>
        <dbReference type="ChEBI" id="CHEBI:18420"/>
    </cofactor>
</comment>
<dbReference type="EMBL" id="PDJD01000001">
    <property type="protein sequence ID" value="PFG19668.1"/>
    <property type="molecule type" value="Genomic_DNA"/>
</dbReference>
<keyword evidence="5 10" id="KW-0418">Kinase</keyword>
<dbReference type="Pfam" id="PF19279">
    <property type="entry name" value="YegS_C"/>
    <property type="match status" value="1"/>
</dbReference>
<dbReference type="SMART" id="SM00046">
    <property type="entry name" value="DAGKc"/>
    <property type="match status" value="1"/>
</dbReference>
<keyword evidence="6" id="KW-0067">ATP-binding</keyword>
<evidence type="ECO:0000256" key="1">
    <source>
        <dbReference type="ARBA" id="ARBA00001946"/>
    </source>
</evidence>
<proteinExistence type="inferred from homology"/>
<accession>A0A2A9CYZ8</accession>
<evidence type="ECO:0000256" key="3">
    <source>
        <dbReference type="ARBA" id="ARBA00022679"/>
    </source>
</evidence>
<evidence type="ECO:0000256" key="2">
    <source>
        <dbReference type="ARBA" id="ARBA00005983"/>
    </source>
</evidence>
<evidence type="ECO:0000256" key="5">
    <source>
        <dbReference type="ARBA" id="ARBA00022777"/>
    </source>
</evidence>
<keyword evidence="7" id="KW-0443">Lipid metabolism</keyword>
<dbReference type="Gene3D" id="2.60.200.40">
    <property type="match status" value="1"/>
</dbReference>
<comment type="similarity">
    <text evidence="2">Belongs to the diacylglycerol/lipid kinase family.</text>
</comment>
<dbReference type="InterPro" id="IPR001206">
    <property type="entry name" value="Diacylglycerol_kinase_cat_dom"/>
</dbReference>
<dbReference type="RefSeq" id="WP_169925890.1">
    <property type="nucleotide sequence ID" value="NZ_PDJD01000001.1"/>
</dbReference>
<dbReference type="GO" id="GO:0008654">
    <property type="term" value="P:phospholipid biosynthetic process"/>
    <property type="evidence" value="ECO:0007669"/>
    <property type="project" value="UniProtKB-KW"/>
</dbReference>
<evidence type="ECO:0000313" key="10">
    <source>
        <dbReference type="EMBL" id="PFG19668.1"/>
    </source>
</evidence>
<sequence>MSASTLGVLVNPAAGRGRARHLGPRVIQVLRAAGHEVTDLTAPDPATARALAREFVAQPGPRVLVAVGGDGVANLALNAILVHGPHTALALVAAGTGNDAARGLGQPVRGQEVLDRLVAALARDPRRLDAVLVSPGLTGTSRGRYLLSAAVAGFDAAVAGRTNRIAWPRGTARYVLGVLAELVGFRGYAVRVEVVDGAGQSIDLGLCGTLATVANTAWIGGGMRIAPGADPTDGVLEVVTAVTVPRRTLLRVFPRVFAGTHVEHPVVTVTRGREVVLREDAAARAAGLAPAPHLHGDGEPFGTLPMRLRVVPGAVAVHT</sequence>
<dbReference type="InterPro" id="IPR050187">
    <property type="entry name" value="Lipid_Phosphate_FormReg"/>
</dbReference>
<dbReference type="PROSITE" id="PS50146">
    <property type="entry name" value="DAGK"/>
    <property type="match status" value="1"/>
</dbReference>
<evidence type="ECO:0000256" key="4">
    <source>
        <dbReference type="ARBA" id="ARBA00022741"/>
    </source>
</evidence>
<dbReference type="Pfam" id="PF00781">
    <property type="entry name" value="DAGK_cat"/>
    <property type="match status" value="1"/>
</dbReference>
<keyword evidence="8" id="KW-1208">Phospholipid metabolism</keyword>
<evidence type="ECO:0000256" key="6">
    <source>
        <dbReference type="ARBA" id="ARBA00022840"/>
    </source>
</evidence>
<dbReference type="SUPFAM" id="SSF111331">
    <property type="entry name" value="NAD kinase/diacylglycerol kinase-like"/>
    <property type="match status" value="1"/>
</dbReference>
<dbReference type="InterPro" id="IPR045540">
    <property type="entry name" value="YegS/DAGK_C"/>
</dbReference>
<evidence type="ECO:0000256" key="7">
    <source>
        <dbReference type="ARBA" id="ARBA00023209"/>
    </source>
</evidence>